<reference evidence="2" key="1">
    <citation type="submission" date="2021-12" db="EMBL/GenBank/DDBJ databases">
        <authorList>
            <person name="Rodrigo-Torres L."/>
            <person name="Arahal R. D."/>
            <person name="Lucena T."/>
        </authorList>
    </citation>
    <scope>NUCLEOTIDE SEQUENCE</scope>
    <source>
        <strain evidence="2">CECT 8419</strain>
    </source>
</reference>
<protein>
    <recommendedName>
        <fullName evidence="1">DinB-like domain-containing protein</fullName>
    </recommendedName>
</protein>
<dbReference type="Gene3D" id="1.20.120.450">
    <property type="entry name" value="dinb family like domain"/>
    <property type="match status" value="1"/>
</dbReference>
<evidence type="ECO:0000259" key="1">
    <source>
        <dbReference type="Pfam" id="PF12867"/>
    </source>
</evidence>
<dbReference type="SUPFAM" id="SSF109854">
    <property type="entry name" value="DinB/YfiT-like putative metalloenzymes"/>
    <property type="match status" value="1"/>
</dbReference>
<dbReference type="InterPro" id="IPR024775">
    <property type="entry name" value="DinB-like"/>
</dbReference>
<accession>A0ABM9B1Q2</accession>
<evidence type="ECO:0000313" key="2">
    <source>
        <dbReference type="EMBL" id="CAH1001267.1"/>
    </source>
</evidence>
<dbReference type="InterPro" id="IPR034660">
    <property type="entry name" value="DinB/YfiT-like"/>
</dbReference>
<dbReference type="RefSeq" id="WP_238751114.1">
    <property type="nucleotide sequence ID" value="NZ_CAKLPZ010000002.1"/>
</dbReference>
<proteinExistence type="predicted"/>
<keyword evidence="3" id="KW-1185">Reference proteome</keyword>
<sequence>MDIPSTDYFRTLYDTLHGDRPWYGTGVEESLAAIPEADLHARVGHRSITQLLGHMLAWRHDLIRRLHKLPRERIELNSPQDWPDATGRTKVDFLREFAETKQLLQEGLAAFDTTKLHDKLHPDHPYTNVQLLEGGVLHDVYHLGQINLIAALLNGQRAAATP</sequence>
<dbReference type="Pfam" id="PF12867">
    <property type="entry name" value="DinB_2"/>
    <property type="match status" value="1"/>
</dbReference>
<dbReference type="Proteomes" id="UP000837803">
    <property type="component" value="Unassembled WGS sequence"/>
</dbReference>
<organism evidence="2 3">
    <name type="scientific">Neolewinella maritima</name>
    <dbReference type="NCBI Taxonomy" id="1383882"/>
    <lineage>
        <taxon>Bacteria</taxon>
        <taxon>Pseudomonadati</taxon>
        <taxon>Bacteroidota</taxon>
        <taxon>Saprospiria</taxon>
        <taxon>Saprospirales</taxon>
        <taxon>Lewinellaceae</taxon>
        <taxon>Neolewinella</taxon>
    </lineage>
</organism>
<name>A0ABM9B1Q2_9BACT</name>
<dbReference type="EMBL" id="CAKLPZ010000002">
    <property type="protein sequence ID" value="CAH1001267.1"/>
    <property type="molecule type" value="Genomic_DNA"/>
</dbReference>
<feature type="domain" description="DinB-like" evidence="1">
    <location>
        <begin position="28"/>
        <end position="146"/>
    </location>
</feature>
<gene>
    <name evidence="2" type="ORF">LEM8419_02167</name>
</gene>
<evidence type="ECO:0000313" key="3">
    <source>
        <dbReference type="Proteomes" id="UP000837803"/>
    </source>
</evidence>
<comment type="caution">
    <text evidence="2">The sequence shown here is derived from an EMBL/GenBank/DDBJ whole genome shotgun (WGS) entry which is preliminary data.</text>
</comment>